<reference evidence="2" key="1">
    <citation type="submission" date="2022-01" db="EMBL/GenBank/DDBJ databases">
        <authorList>
            <person name="King R."/>
        </authorList>
    </citation>
    <scope>NUCLEOTIDE SEQUENCE</scope>
</reference>
<dbReference type="InterPro" id="IPR006020">
    <property type="entry name" value="PTB/PI_dom"/>
</dbReference>
<dbReference type="Gene3D" id="2.30.29.30">
    <property type="entry name" value="Pleckstrin-homology domain (PH domain)/Phosphotyrosine-binding domain (PTB)"/>
    <property type="match status" value="1"/>
</dbReference>
<gene>
    <name evidence="2" type="ORF">NEZAVI_LOCUS1356</name>
</gene>
<dbReference type="InterPro" id="IPR011993">
    <property type="entry name" value="PH-like_dom_sf"/>
</dbReference>
<dbReference type="PANTHER" id="PTHR11232">
    <property type="entry name" value="PHOSPHOTYROSINE INTERACTION DOMAIN-CONTAINING FAMILY MEMBER"/>
    <property type="match status" value="1"/>
</dbReference>
<dbReference type="SMART" id="SM00462">
    <property type="entry name" value="PTB"/>
    <property type="match status" value="1"/>
</dbReference>
<accession>A0A9P0E504</accession>
<dbReference type="PROSITE" id="PS01179">
    <property type="entry name" value="PID"/>
    <property type="match status" value="1"/>
</dbReference>
<evidence type="ECO:0000313" key="2">
    <source>
        <dbReference type="EMBL" id="CAH1390100.1"/>
    </source>
</evidence>
<name>A0A9P0E504_NEZVI</name>
<dbReference type="PANTHER" id="PTHR11232:SF74">
    <property type="entry name" value="PTB DOMAIN-CONTAINING ADAPTER PROTEIN CED-6-LIKE PROTEIN"/>
    <property type="match status" value="1"/>
</dbReference>
<protein>
    <recommendedName>
        <fullName evidence="1">PID domain-containing protein</fullName>
    </recommendedName>
</protein>
<evidence type="ECO:0000259" key="1">
    <source>
        <dbReference type="PROSITE" id="PS01179"/>
    </source>
</evidence>
<proteinExistence type="predicted"/>
<feature type="domain" description="PID" evidence="1">
    <location>
        <begin position="51"/>
        <end position="175"/>
    </location>
</feature>
<dbReference type="SUPFAM" id="SSF50729">
    <property type="entry name" value="PH domain-like"/>
    <property type="match status" value="1"/>
</dbReference>
<dbReference type="OrthoDB" id="6575693at2759"/>
<dbReference type="AlphaFoldDB" id="A0A9P0E504"/>
<sequence length="244" mass="26949">MSVQRPNTPAMAFLKAFWKGYTKHKKLSDEWDLAPKKQEGEAETPGSTLEGITFNVKYLGSTTVSTPSSAKATADAVKTIVNKNAKAFGKKPTEVQFAVNLRGINVMELETKTHLMDISLYRISYCSADATHGHVFAFIAINDNDTLECHAFLCPKRKVAQLISITVAQTFNTAFHLWQMTHTGSIPSRPSTDAFFGCGKGSDSDEKRPPPSILQQLIAPVPVLIDLTTPIEEKSHMQWTSFDE</sequence>
<dbReference type="Pfam" id="PF00640">
    <property type="entry name" value="PID"/>
    <property type="match status" value="1"/>
</dbReference>
<dbReference type="EMBL" id="OV725077">
    <property type="protein sequence ID" value="CAH1390100.1"/>
    <property type="molecule type" value="Genomic_DNA"/>
</dbReference>
<organism evidence="2 3">
    <name type="scientific">Nezara viridula</name>
    <name type="common">Southern green stink bug</name>
    <name type="synonym">Cimex viridulus</name>
    <dbReference type="NCBI Taxonomy" id="85310"/>
    <lineage>
        <taxon>Eukaryota</taxon>
        <taxon>Metazoa</taxon>
        <taxon>Ecdysozoa</taxon>
        <taxon>Arthropoda</taxon>
        <taxon>Hexapoda</taxon>
        <taxon>Insecta</taxon>
        <taxon>Pterygota</taxon>
        <taxon>Neoptera</taxon>
        <taxon>Paraneoptera</taxon>
        <taxon>Hemiptera</taxon>
        <taxon>Heteroptera</taxon>
        <taxon>Panheteroptera</taxon>
        <taxon>Pentatomomorpha</taxon>
        <taxon>Pentatomoidea</taxon>
        <taxon>Pentatomidae</taxon>
        <taxon>Pentatominae</taxon>
        <taxon>Nezara</taxon>
    </lineage>
</organism>
<dbReference type="InterPro" id="IPR051133">
    <property type="entry name" value="Adapter_Engulfment-Domain"/>
</dbReference>
<dbReference type="CDD" id="cd13159">
    <property type="entry name" value="PTB_LDLRAP-mammal-like"/>
    <property type="match status" value="1"/>
</dbReference>
<evidence type="ECO:0000313" key="3">
    <source>
        <dbReference type="Proteomes" id="UP001152798"/>
    </source>
</evidence>
<keyword evidence="3" id="KW-1185">Reference proteome</keyword>
<dbReference type="Proteomes" id="UP001152798">
    <property type="component" value="Chromosome 1"/>
</dbReference>